<evidence type="ECO:0000256" key="2">
    <source>
        <dbReference type="SAM" id="Phobius"/>
    </source>
</evidence>
<dbReference type="Pfam" id="PF23357">
    <property type="entry name" value="DUF7088"/>
    <property type="match status" value="1"/>
</dbReference>
<gene>
    <name evidence="5" type="ORF">G3I74_02135</name>
</gene>
<feature type="domain" description="DUF7088" evidence="4">
    <location>
        <begin position="44"/>
        <end position="145"/>
    </location>
</feature>
<reference evidence="5 6" key="1">
    <citation type="submission" date="2020-02" db="EMBL/GenBank/DDBJ databases">
        <authorList>
            <person name="Zhang X.-Y."/>
        </authorList>
    </citation>
    <scope>NUCLEOTIDE SEQUENCE [LARGE SCALE GENOMIC DNA]</scope>
    <source>
        <strain evidence="5 6">C33</strain>
    </source>
</reference>
<keyword evidence="6" id="KW-1185">Reference proteome</keyword>
<protein>
    <recommendedName>
        <fullName evidence="7">ABC transporter</fullName>
    </recommendedName>
</protein>
<dbReference type="Proteomes" id="UP000484885">
    <property type="component" value="Unassembled WGS sequence"/>
</dbReference>
<comment type="caution">
    <text evidence="5">The sequence shown here is derived from an EMBL/GenBank/DDBJ whole genome shotgun (WGS) entry which is preliminary data.</text>
</comment>
<accession>A0A845V2N3</accession>
<keyword evidence="2" id="KW-0472">Membrane</keyword>
<evidence type="ECO:0000313" key="6">
    <source>
        <dbReference type="Proteomes" id="UP000484885"/>
    </source>
</evidence>
<keyword evidence="2" id="KW-1133">Transmembrane helix</keyword>
<dbReference type="Pfam" id="PF09822">
    <property type="entry name" value="ABC_transp_aux"/>
    <property type="match status" value="1"/>
</dbReference>
<feature type="coiled-coil region" evidence="1">
    <location>
        <begin position="510"/>
        <end position="589"/>
    </location>
</feature>
<name>A0A845V2N3_9GAMM</name>
<evidence type="ECO:0008006" key="7">
    <source>
        <dbReference type="Google" id="ProtNLM"/>
    </source>
</evidence>
<dbReference type="AlphaFoldDB" id="A0A845V2N3"/>
<dbReference type="InterPro" id="IPR019196">
    <property type="entry name" value="ABC_transp_unknown"/>
</dbReference>
<keyword evidence="1" id="KW-0175">Coiled coil</keyword>
<evidence type="ECO:0000256" key="1">
    <source>
        <dbReference type="SAM" id="Coils"/>
    </source>
</evidence>
<sequence length="626" mass="69499">MIKAAMNMKYGYSTTALILLGVLFLAVTMLSGAFLTGARLDLTENRLYTLSPGTVNLLEAINEPIKLEFFFSEEASSELPMVRNFARRVQELLDEMAQHADGGLEVRRIDPEPFSEAEDRAALLGLEGIPVGAGQEESLYLGIVGTNRVDGREVLPFISPAREAFLEYELARMIYILSQPQRPRVGWLSSLPMTGGMDVRTGREQEAWAVYEEIAELFELERIEASAEALPEDIDVLVLVHPRELSDAMLAEIEAFTLDGGRLLAFLDPFAETDPGPDPTDPAGALTADRHSTLEPLLASWGVEFSTEEFIADLGQALQVNLQQGQPPVRHPAILGVTADNMNPDDVVTGDLEVINMASVGWFELTEESPLSLEPLLSSSRNAGPLPTERLRMLDDPEALADEFGPTGERYTLAGRLSGPLEAGRITDASEPVPASGRIDAILVADADFLADRYWVQRQRFFGTSLLEPFANNADFVINAIDNLLGNADLISIRSRATSRRPFTMVEELRRSAEQSLRATEQRLESELAEAERRINELQQARGDADLNVLTAEQEAEIDRFMARRLEIRQQLRQVRRDLDRDIEALGTRIKVINIAMMPLLVTIFALVLAWRRRKAFRRSRTGDAA</sequence>
<keyword evidence="2" id="KW-0812">Transmembrane</keyword>
<evidence type="ECO:0000259" key="3">
    <source>
        <dbReference type="Pfam" id="PF09822"/>
    </source>
</evidence>
<feature type="domain" description="ABC-type uncharacterised transport system" evidence="3">
    <location>
        <begin position="182"/>
        <end position="480"/>
    </location>
</feature>
<organism evidence="5 6">
    <name type="scientific">Wenzhouxiangella limi</name>
    <dbReference type="NCBI Taxonomy" id="2707351"/>
    <lineage>
        <taxon>Bacteria</taxon>
        <taxon>Pseudomonadati</taxon>
        <taxon>Pseudomonadota</taxon>
        <taxon>Gammaproteobacteria</taxon>
        <taxon>Chromatiales</taxon>
        <taxon>Wenzhouxiangellaceae</taxon>
        <taxon>Wenzhouxiangella</taxon>
    </lineage>
</organism>
<evidence type="ECO:0000313" key="5">
    <source>
        <dbReference type="EMBL" id="NDY94531.1"/>
    </source>
</evidence>
<evidence type="ECO:0000259" key="4">
    <source>
        <dbReference type="Pfam" id="PF23357"/>
    </source>
</evidence>
<proteinExistence type="predicted"/>
<dbReference type="RefSeq" id="WP_164209841.1">
    <property type="nucleotide sequence ID" value="NZ_JAAGSC010000031.1"/>
</dbReference>
<dbReference type="InterPro" id="IPR055396">
    <property type="entry name" value="DUF7088"/>
</dbReference>
<dbReference type="EMBL" id="JAAGSC010000031">
    <property type="protein sequence ID" value="NDY94531.1"/>
    <property type="molecule type" value="Genomic_DNA"/>
</dbReference>
<feature type="transmembrane region" description="Helical" evidence="2">
    <location>
        <begin position="592"/>
        <end position="611"/>
    </location>
</feature>